<evidence type="ECO:0000256" key="4">
    <source>
        <dbReference type="SAM" id="Phobius"/>
    </source>
</evidence>
<keyword evidence="7" id="KW-1185">Reference proteome</keyword>
<keyword evidence="6" id="KW-0808">Transferase</keyword>
<dbReference type="Gene3D" id="3.40.50.10330">
    <property type="entry name" value="Probable inorganic polyphosphate/atp-NAD kinase, domain 1"/>
    <property type="match status" value="1"/>
</dbReference>
<comment type="similarity">
    <text evidence="2">Belongs to the diacylglycerol/lipid kinase family.</text>
</comment>
<dbReference type="Gene3D" id="2.60.200.40">
    <property type="match status" value="1"/>
</dbReference>
<feature type="compositionally biased region" description="Low complexity" evidence="3">
    <location>
        <begin position="440"/>
        <end position="454"/>
    </location>
</feature>
<keyword evidence="4" id="KW-0472">Membrane</keyword>
<dbReference type="Proteomes" id="UP000199416">
    <property type="component" value="Unassembled WGS sequence"/>
</dbReference>
<dbReference type="SUPFAM" id="SSF111331">
    <property type="entry name" value="NAD kinase/diacylglycerol kinase-like"/>
    <property type="match status" value="1"/>
</dbReference>
<dbReference type="InterPro" id="IPR001206">
    <property type="entry name" value="Diacylglycerol_kinase_cat_dom"/>
</dbReference>
<dbReference type="InterPro" id="IPR050187">
    <property type="entry name" value="Lipid_Phosphate_FormReg"/>
</dbReference>
<feature type="transmembrane region" description="Helical" evidence="4">
    <location>
        <begin position="69"/>
        <end position="87"/>
    </location>
</feature>
<feature type="domain" description="DAGKc" evidence="5">
    <location>
        <begin position="123"/>
        <end position="250"/>
    </location>
</feature>
<keyword evidence="4" id="KW-0812">Transmembrane</keyword>
<dbReference type="PANTHER" id="PTHR12358">
    <property type="entry name" value="SPHINGOSINE KINASE"/>
    <property type="match status" value="1"/>
</dbReference>
<feature type="transmembrane region" description="Helical" evidence="4">
    <location>
        <begin position="43"/>
        <end position="62"/>
    </location>
</feature>
<dbReference type="AlphaFoldDB" id="A0A1G6QDD1"/>
<dbReference type="GO" id="GO:0016301">
    <property type="term" value="F:kinase activity"/>
    <property type="evidence" value="ECO:0007669"/>
    <property type="project" value="UniProtKB-KW"/>
</dbReference>
<organism evidence="6 7">
    <name type="scientific">Geodermatophilus telluris</name>
    <dbReference type="NCBI Taxonomy" id="1190417"/>
    <lineage>
        <taxon>Bacteria</taxon>
        <taxon>Bacillati</taxon>
        <taxon>Actinomycetota</taxon>
        <taxon>Actinomycetes</taxon>
        <taxon>Geodermatophilales</taxon>
        <taxon>Geodermatophilaceae</taxon>
        <taxon>Geodermatophilus</taxon>
    </lineage>
</organism>
<dbReference type="EMBL" id="FMZF01000004">
    <property type="protein sequence ID" value="SDC89914.1"/>
    <property type="molecule type" value="Genomic_DNA"/>
</dbReference>
<feature type="transmembrane region" description="Helical" evidence="4">
    <location>
        <begin position="16"/>
        <end position="37"/>
    </location>
</feature>
<dbReference type="InterPro" id="IPR016064">
    <property type="entry name" value="NAD/diacylglycerol_kinase_sf"/>
</dbReference>
<evidence type="ECO:0000313" key="7">
    <source>
        <dbReference type="Proteomes" id="UP000199416"/>
    </source>
</evidence>
<feature type="transmembrane region" description="Helical" evidence="4">
    <location>
        <begin position="93"/>
        <end position="113"/>
    </location>
</feature>
<reference evidence="7" key="1">
    <citation type="submission" date="2016-10" db="EMBL/GenBank/DDBJ databases">
        <authorList>
            <person name="Varghese N."/>
            <person name="Submissions S."/>
        </authorList>
    </citation>
    <scope>NUCLEOTIDE SEQUENCE [LARGE SCALE GENOMIC DNA]</scope>
    <source>
        <strain evidence="7">DSM 45421</strain>
    </source>
</reference>
<sequence length="461" mass="47043">MTAVSRPGSRTGRRRVAAAAGLLCAGWTLLLGVVAGFHDFPRGLLVLVCAVLVAAGVWQGVLRRGSARVAALAGAAVALAGTVWLLVDEGFLRVLLLLGLGALGWYVAARIAFRPVVELPAAEPPRHPVLVVNPRSGDGRAARVGLVAAARERGIETVELGPGQDLAALVRERIAAGADAVAMAGGDGSQAVAAGLAAEAGLPFACIPSGTRNHFALDLGVDRDDVVGALDALVEGGERRVDLGEVNGRVFVNNVSLGVYAEAVQQAAYRASKVRTLLGTVPLSLGADGASRDLRWVTPGGRQLHGAAVILVGNNQYRLSGAAGAGTRPAIDQGLLGITVVDPPDGRTRPRRRPVRQWSAPEFTVGGCGPVAAGIDGEAAVLDPPVLFRSRPAVLRVRIAARHPGASPSAVEPVGAVRALRALARIAAGHDPTPAPPVSPRRAAPAPASSPAGRAGRGPRC</sequence>
<accession>A0A1G6QDD1</accession>
<dbReference type="InterPro" id="IPR017438">
    <property type="entry name" value="ATP-NAD_kinase_N"/>
</dbReference>
<evidence type="ECO:0000256" key="1">
    <source>
        <dbReference type="ARBA" id="ARBA00001946"/>
    </source>
</evidence>
<dbReference type="PROSITE" id="PS50146">
    <property type="entry name" value="DAGK"/>
    <property type="match status" value="1"/>
</dbReference>
<comment type="cofactor">
    <cofactor evidence="1">
        <name>Mg(2+)</name>
        <dbReference type="ChEBI" id="CHEBI:18420"/>
    </cofactor>
</comment>
<evidence type="ECO:0000259" key="5">
    <source>
        <dbReference type="PROSITE" id="PS50146"/>
    </source>
</evidence>
<dbReference type="PANTHER" id="PTHR12358:SF54">
    <property type="entry name" value="SPHINGOSINE KINASE RELATED PROTEIN"/>
    <property type="match status" value="1"/>
</dbReference>
<protein>
    <submittedName>
        <fullName evidence="6">Diacylglycerol kinase family enzyme</fullName>
    </submittedName>
</protein>
<proteinExistence type="inferred from homology"/>
<gene>
    <name evidence="6" type="ORF">SAMN05660690_2829</name>
</gene>
<dbReference type="Pfam" id="PF00781">
    <property type="entry name" value="DAGK_cat"/>
    <property type="match status" value="1"/>
</dbReference>
<keyword evidence="6" id="KW-0418">Kinase</keyword>
<evidence type="ECO:0000313" key="6">
    <source>
        <dbReference type="EMBL" id="SDC89914.1"/>
    </source>
</evidence>
<evidence type="ECO:0000256" key="2">
    <source>
        <dbReference type="ARBA" id="ARBA00005983"/>
    </source>
</evidence>
<name>A0A1G6QDD1_9ACTN</name>
<keyword evidence="4" id="KW-1133">Transmembrane helix</keyword>
<dbReference type="STRING" id="1190417.SAMN05660690_2829"/>
<feature type="region of interest" description="Disordered" evidence="3">
    <location>
        <begin position="427"/>
        <end position="461"/>
    </location>
</feature>
<evidence type="ECO:0000256" key="3">
    <source>
        <dbReference type="SAM" id="MobiDB-lite"/>
    </source>
</evidence>